<dbReference type="EMBL" id="JBFAKC010000007">
    <property type="protein sequence ID" value="MEV0709472.1"/>
    <property type="molecule type" value="Genomic_DNA"/>
</dbReference>
<sequence length="101" mass="10801">MVDGTERAWIDAAEKVAVGVTDGLDCPENRDDALQVTWMPGPIPALGEYELHCPSCQAVRYLRVTRVRAADEDGSISPSADTVDDAAAGHAPSPITERVRP</sequence>
<comment type="caution">
    <text evidence="2">The sequence shown here is derived from an EMBL/GenBank/DDBJ whole genome shotgun (WGS) entry which is preliminary data.</text>
</comment>
<keyword evidence="3" id="KW-1185">Reference proteome</keyword>
<evidence type="ECO:0000313" key="3">
    <source>
        <dbReference type="Proteomes" id="UP001551695"/>
    </source>
</evidence>
<name>A0ABV3FVM9_9NOCA</name>
<proteinExistence type="predicted"/>
<feature type="region of interest" description="Disordered" evidence="1">
    <location>
        <begin position="70"/>
        <end position="101"/>
    </location>
</feature>
<dbReference type="Proteomes" id="UP001551695">
    <property type="component" value="Unassembled WGS sequence"/>
</dbReference>
<protein>
    <submittedName>
        <fullName evidence="2">Uncharacterized protein</fullName>
    </submittedName>
</protein>
<accession>A0ABV3FVM9</accession>
<evidence type="ECO:0000313" key="2">
    <source>
        <dbReference type="EMBL" id="MEV0709472.1"/>
    </source>
</evidence>
<organism evidence="2 3">
    <name type="scientific">Nocardia aurea</name>
    <dbReference type="NCBI Taxonomy" id="2144174"/>
    <lineage>
        <taxon>Bacteria</taxon>
        <taxon>Bacillati</taxon>
        <taxon>Actinomycetota</taxon>
        <taxon>Actinomycetes</taxon>
        <taxon>Mycobacteriales</taxon>
        <taxon>Nocardiaceae</taxon>
        <taxon>Nocardia</taxon>
    </lineage>
</organism>
<evidence type="ECO:0000256" key="1">
    <source>
        <dbReference type="SAM" id="MobiDB-lite"/>
    </source>
</evidence>
<dbReference type="RefSeq" id="WP_357785005.1">
    <property type="nucleotide sequence ID" value="NZ_JBFAKC010000007.1"/>
</dbReference>
<gene>
    <name evidence="2" type="ORF">AB0I48_18075</name>
</gene>
<reference evidence="2 3" key="1">
    <citation type="submission" date="2024-06" db="EMBL/GenBank/DDBJ databases">
        <title>The Natural Products Discovery Center: Release of the First 8490 Sequenced Strains for Exploring Actinobacteria Biosynthetic Diversity.</title>
        <authorList>
            <person name="Kalkreuter E."/>
            <person name="Kautsar S.A."/>
            <person name="Yang D."/>
            <person name="Bader C.D."/>
            <person name="Teijaro C.N."/>
            <person name="Fluegel L."/>
            <person name="Davis C.M."/>
            <person name="Simpson J.R."/>
            <person name="Lauterbach L."/>
            <person name="Steele A.D."/>
            <person name="Gui C."/>
            <person name="Meng S."/>
            <person name="Li G."/>
            <person name="Viehrig K."/>
            <person name="Ye F."/>
            <person name="Su P."/>
            <person name="Kiefer A.F."/>
            <person name="Nichols A."/>
            <person name="Cepeda A.J."/>
            <person name="Yan W."/>
            <person name="Fan B."/>
            <person name="Jiang Y."/>
            <person name="Adhikari A."/>
            <person name="Zheng C.-J."/>
            <person name="Schuster L."/>
            <person name="Cowan T.M."/>
            <person name="Smanski M.J."/>
            <person name="Chevrette M.G."/>
            <person name="De Carvalho L.P.S."/>
            <person name="Shen B."/>
        </authorList>
    </citation>
    <scope>NUCLEOTIDE SEQUENCE [LARGE SCALE GENOMIC DNA]</scope>
    <source>
        <strain evidence="2 3">NPDC050403</strain>
    </source>
</reference>